<dbReference type="KEGG" id="grs:C7S20_13290"/>
<dbReference type="RefSeq" id="WP_107012926.1">
    <property type="nucleotide sequence ID" value="NZ_CP028136.1"/>
</dbReference>
<proteinExistence type="predicted"/>
<gene>
    <name evidence="1" type="ORF">C7S20_13290</name>
</gene>
<dbReference type="OrthoDB" id="5496093at2"/>
<name>A0A2R3Z7H1_9FLAO</name>
<dbReference type="Proteomes" id="UP000241507">
    <property type="component" value="Chromosome"/>
</dbReference>
<evidence type="ECO:0000313" key="1">
    <source>
        <dbReference type="EMBL" id="AVR46152.1"/>
    </source>
</evidence>
<protein>
    <submittedName>
        <fullName evidence="1">Septum formation inhibitor Maf</fullName>
    </submittedName>
</protein>
<accession>A0A2R3Z7H1</accession>
<organism evidence="1 2">
    <name type="scientific">Christiangramia fulva</name>
    <dbReference type="NCBI Taxonomy" id="2126553"/>
    <lineage>
        <taxon>Bacteria</taxon>
        <taxon>Pseudomonadati</taxon>
        <taxon>Bacteroidota</taxon>
        <taxon>Flavobacteriia</taxon>
        <taxon>Flavobacteriales</taxon>
        <taxon>Flavobacteriaceae</taxon>
        <taxon>Christiangramia</taxon>
    </lineage>
</organism>
<evidence type="ECO:0000313" key="2">
    <source>
        <dbReference type="Proteomes" id="UP000241507"/>
    </source>
</evidence>
<dbReference type="EMBL" id="CP028136">
    <property type="protein sequence ID" value="AVR46152.1"/>
    <property type="molecule type" value="Genomic_DNA"/>
</dbReference>
<reference evidence="2" key="1">
    <citation type="submission" date="2018-03" db="EMBL/GenBank/DDBJ databases">
        <title>Gramella fulva sp. nov., isolated from a dry surface of tidal flat.</title>
        <authorList>
            <person name="Hwang S.H."/>
            <person name="Hwang W.M."/>
            <person name="Kang K."/>
            <person name="Ahn T.-Y."/>
        </authorList>
    </citation>
    <scope>NUCLEOTIDE SEQUENCE [LARGE SCALE GENOMIC DNA]</scope>
    <source>
        <strain evidence="2">SH35</strain>
    </source>
</reference>
<sequence length="293" mass="34110">MLRFLNLLFLILCLSSCGNKKDSALKLSQEFKDYWYSGKAEITSYDLEQARYGEMRNGHAVLIYVTEDFLPDEQVKADEPNDDNISVLKLNSTKKFNTGIYPYSIMQSCFYPLNGKGHALKVAASVQEWCGQVYIQLNNRNNYEITSHSYFAGEADQDFNVEKAPLENEVWTQLRIGPKSVPTGDFKMIPSLEYLRLHHKDLKAYSAHGEFYTDKNYNVYTLEYPELERKLKIYLTLNFPYSIEKWEETSASGFGKNKKILTTKAVKKQRLNIDYWNRNTNKDLYLREKLGLN</sequence>
<dbReference type="AlphaFoldDB" id="A0A2R3Z7H1"/>
<keyword evidence="2" id="KW-1185">Reference proteome</keyword>